<dbReference type="InterPro" id="IPR024060">
    <property type="entry name" value="Ureidoglycolate_lyase_dom_sf"/>
</dbReference>
<dbReference type="Proteomes" id="UP001524473">
    <property type="component" value="Unassembled WGS sequence"/>
</dbReference>
<dbReference type="Pfam" id="PF04115">
    <property type="entry name" value="Ureidogly_lyase"/>
    <property type="match status" value="1"/>
</dbReference>
<organism evidence="5 6">
    <name type="scientific">Neglectibacter timonensis</name>
    <dbReference type="NCBI Taxonomy" id="1776382"/>
    <lineage>
        <taxon>Bacteria</taxon>
        <taxon>Bacillati</taxon>
        <taxon>Bacillota</taxon>
        <taxon>Clostridia</taxon>
        <taxon>Eubacteriales</taxon>
        <taxon>Oscillospiraceae</taxon>
        <taxon>Neglectibacter</taxon>
    </lineage>
</organism>
<dbReference type="GeneID" id="90533644"/>
<evidence type="ECO:0000256" key="2">
    <source>
        <dbReference type="ARBA" id="ARBA00022631"/>
    </source>
</evidence>
<sequence length="164" mass="18328">MREIKAQTLCREAFRPYGDFMDLLHVKQIEAKPEANNVFAPDLVTLHLDGRMPASACVARVSECERIITALEYHQFTCEGILPLDGDIDIFVGPSSFRVDPATVEAFRVPQGTFVKLNPGVLHGRQFVVNTPAVNVLVLLPERTFGNDCTFTMLEGEDRIRILP</sequence>
<dbReference type="InterPro" id="IPR007247">
    <property type="entry name" value="Ureidogly_lyase"/>
</dbReference>
<dbReference type="GO" id="GO:0016829">
    <property type="term" value="F:lyase activity"/>
    <property type="evidence" value="ECO:0007669"/>
    <property type="project" value="UniProtKB-KW"/>
</dbReference>
<evidence type="ECO:0000256" key="3">
    <source>
        <dbReference type="ARBA" id="ARBA00023239"/>
    </source>
</evidence>
<keyword evidence="6" id="KW-1185">Reference proteome</keyword>
<dbReference type="SUPFAM" id="SSF51182">
    <property type="entry name" value="RmlC-like cupins"/>
    <property type="match status" value="1"/>
</dbReference>
<accession>A0ABT1RZJ1</accession>
<comment type="catalytic activity">
    <reaction evidence="4">
        <text>(S)-ureidoglycolate = urea + glyoxylate</text>
        <dbReference type="Rhea" id="RHEA:11304"/>
        <dbReference type="ChEBI" id="CHEBI:16199"/>
        <dbReference type="ChEBI" id="CHEBI:36655"/>
        <dbReference type="ChEBI" id="CHEBI:57296"/>
        <dbReference type="EC" id="4.3.2.3"/>
    </reaction>
</comment>
<keyword evidence="2" id="KW-0659">Purine metabolism</keyword>
<keyword evidence="3 5" id="KW-0456">Lyase</keyword>
<dbReference type="InterPro" id="IPR011051">
    <property type="entry name" value="RmlC_Cupin_sf"/>
</dbReference>
<evidence type="ECO:0000313" key="6">
    <source>
        <dbReference type="Proteomes" id="UP001524473"/>
    </source>
</evidence>
<evidence type="ECO:0000256" key="1">
    <source>
        <dbReference type="ARBA" id="ARBA00011738"/>
    </source>
</evidence>
<proteinExistence type="predicted"/>
<dbReference type="RefSeq" id="WP_066866917.1">
    <property type="nucleotide sequence ID" value="NZ_CABKVV010000014.1"/>
</dbReference>
<comment type="subunit">
    <text evidence="1">Homodimer.</text>
</comment>
<reference evidence="5 6" key="1">
    <citation type="submission" date="2022-06" db="EMBL/GenBank/DDBJ databases">
        <title>Isolation of gut microbiota from human fecal samples.</title>
        <authorList>
            <person name="Pamer E.G."/>
            <person name="Barat B."/>
            <person name="Waligurski E."/>
            <person name="Medina S."/>
            <person name="Paddock L."/>
            <person name="Mostad J."/>
        </authorList>
    </citation>
    <scope>NUCLEOTIDE SEQUENCE [LARGE SCALE GENOMIC DNA]</scope>
    <source>
        <strain evidence="5 6">DFI.9.73</strain>
    </source>
</reference>
<evidence type="ECO:0000256" key="4">
    <source>
        <dbReference type="ARBA" id="ARBA00047684"/>
    </source>
</evidence>
<comment type="caution">
    <text evidence="5">The sequence shown here is derived from an EMBL/GenBank/DDBJ whole genome shotgun (WGS) entry which is preliminary data.</text>
</comment>
<evidence type="ECO:0000313" key="5">
    <source>
        <dbReference type="EMBL" id="MCQ4840092.1"/>
    </source>
</evidence>
<dbReference type="EMBL" id="JANFZH010000018">
    <property type="protein sequence ID" value="MCQ4840092.1"/>
    <property type="molecule type" value="Genomic_DNA"/>
</dbReference>
<dbReference type="Gene3D" id="2.60.120.480">
    <property type="entry name" value="Ureidoglycolate hydrolase"/>
    <property type="match status" value="1"/>
</dbReference>
<gene>
    <name evidence="5" type="ORF">NE695_09215</name>
</gene>
<protein>
    <submittedName>
        <fullName evidence="5">Ureidoglycolate lyase</fullName>
    </submittedName>
</protein>
<name>A0ABT1RZJ1_9FIRM</name>